<keyword evidence="6" id="KW-0378">Hydrolase</keyword>
<dbReference type="Pfam" id="PF16198">
    <property type="entry name" value="TruB_C_2"/>
    <property type="match status" value="1"/>
</dbReference>
<dbReference type="PANTHER" id="PTHR13767:SF2">
    <property type="entry name" value="PSEUDOURIDYLATE SYNTHASE TRUB1"/>
    <property type="match status" value="1"/>
</dbReference>
<dbReference type="Gene3D" id="3.30.2350.10">
    <property type="entry name" value="Pseudouridine synthase"/>
    <property type="match status" value="1"/>
</dbReference>
<dbReference type="HAMAP" id="MF_01080">
    <property type="entry name" value="TruB_bact"/>
    <property type="match status" value="1"/>
</dbReference>
<evidence type="ECO:0000259" key="8">
    <source>
        <dbReference type="PROSITE" id="PS51160"/>
    </source>
</evidence>
<dbReference type="SUPFAM" id="SSF55120">
    <property type="entry name" value="Pseudouridine synthase"/>
    <property type="match status" value="1"/>
</dbReference>
<comment type="catalytic activity">
    <reaction evidence="1 5">
        <text>uridine(55) in tRNA = pseudouridine(55) in tRNA</text>
        <dbReference type="Rhea" id="RHEA:42532"/>
        <dbReference type="Rhea" id="RHEA-COMP:10101"/>
        <dbReference type="Rhea" id="RHEA-COMP:10102"/>
        <dbReference type="ChEBI" id="CHEBI:65314"/>
        <dbReference type="ChEBI" id="CHEBI:65315"/>
        <dbReference type="EC" id="5.4.99.25"/>
    </reaction>
</comment>
<reference evidence="9 10" key="1">
    <citation type="journal article" date="2015" name="Nature">
        <title>rRNA introns, odd ribosomes, and small enigmatic genomes across a large radiation of phyla.</title>
        <authorList>
            <person name="Brown C.T."/>
            <person name="Hug L.A."/>
            <person name="Thomas B.C."/>
            <person name="Sharon I."/>
            <person name="Castelle C.J."/>
            <person name="Singh A."/>
            <person name="Wilkins M.J."/>
            <person name="Williams K.H."/>
            <person name="Banfield J.F."/>
        </authorList>
    </citation>
    <scope>NUCLEOTIDE SEQUENCE [LARGE SCALE GENOMIC DNA]</scope>
</reference>
<dbReference type="PROSITE" id="PS51160">
    <property type="entry name" value="ACYLPHOSPHATASE_3"/>
    <property type="match status" value="1"/>
</dbReference>
<dbReference type="Proteomes" id="UP000034810">
    <property type="component" value="Unassembled WGS sequence"/>
</dbReference>
<dbReference type="Pfam" id="PF00708">
    <property type="entry name" value="Acylphosphatase"/>
    <property type="match status" value="1"/>
</dbReference>
<comment type="caution">
    <text evidence="9">The sequence shown here is derived from an EMBL/GenBank/DDBJ whole genome shotgun (WGS) entry which is preliminary data.</text>
</comment>
<dbReference type="InterPro" id="IPR036046">
    <property type="entry name" value="Acylphosphatase-like_dom_sf"/>
</dbReference>
<sequence length="311" mass="34358">MGGLFLFNKPLGVSSAGFLNRLKSAFVKTTADKVGHGGTLDPFASGLLVVGVGREYTKQLHDILKNTNKKYLAKIILGAGSSTDDITGEIVKTEIRKFPSRKEIEKTVKEIQKRKTQIPPKFSAIKIKGKPAYELSRKGMGFSMKEKEVSLIDYRIISVNESENGAVLEVEMKVSAGFYVRSFARDLGEVLGTGGYVEELIRTGIGEFDLKRALEPGDLDQKIELYFKASGDVQRVGFRYFASKIALELAITGFTRNLVPSSVEVVGQGKLAILERFLDVLKKGPDTAKMDTFSAYFRKPEVEFNSFTVSE</sequence>
<evidence type="ECO:0000313" key="9">
    <source>
        <dbReference type="EMBL" id="KKS82261.1"/>
    </source>
</evidence>
<keyword evidence="3 5" id="KW-0819">tRNA processing</keyword>
<name>A0A0G1EGU2_9BACT</name>
<dbReference type="InterPro" id="IPR020103">
    <property type="entry name" value="PsdUridine_synth_cat_dom_sf"/>
</dbReference>
<dbReference type="GO" id="GO:0003723">
    <property type="term" value="F:RNA binding"/>
    <property type="evidence" value="ECO:0007669"/>
    <property type="project" value="InterPro"/>
</dbReference>
<comment type="function">
    <text evidence="5">Responsible for synthesis of pseudouridine from uracil-55 in the psi GC loop of transfer RNAs.</text>
</comment>
<dbReference type="GO" id="GO:0160148">
    <property type="term" value="F:tRNA pseudouridine(55) synthase activity"/>
    <property type="evidence" value="ECO:0007669"/>
    <property type="project" value="UniProtKB-EC"/>
</dbReference>
<evidence type="ECO:0000256" key="7">
    <source>
        <dbReference type="RuleBase" id="RU004168"/>
    </source>
</evidence>
<comment type="similarity">
    <text evidence="2 5">Belongs to the pseudouridine synthase TruB family. Type 1 subfamily.</text>
</comment>
<proteinExistence type="inferred from homology"/>
<dbReference type="InterPro" id="IPR002501">
    <property type="entry name" value="PsdUridine_synth_N"/>
</dbReference>
<dbReference type="InterPro" id="IPR032819">
    <property type="entry name" value="TruB_C"/>
</dbReference>
<feature type="active site" description="Nucleophile" evidence="5">
    <location>
        <position position="41"/>
    </location>
</feature>
<feature type="active site" evidence="6">
    <location>
        <position position="257"/>
    </location>
</feature>
<dbReference type="PANTHER" id="PTHR13767">
    <property type="entry name" value="TRNA-PSEUDOURIDINE SYNTHASE"/>
    <property type="match status" value="1"/>
</dbReference>
<evidence type="ECO:0000256" key="2">
    <source>
        <dbReference type="ARBA" id="ARBA00005642"/>
    </source>
</evidence>
<evidence type="ECO:0000256" key="5">
    <source>
        <dbReference type="HAMAP-Rule" id="MF_01080"/>
    </source>
</evidence>
<comment type="similarity">
    <text evidence="7">Belongs to the acylphosphatase family.</text>
</comment>
<dbReference type="SUPFAM" id="SSF54975">
    <property type="entry name" value="Acylphosphatase/BLUF domain-like"/>
    <property type="match status" value="1"/>
</dbReference>
<dbReference type="Pfam" id="PF01509">
    <property type="entry name" value="TruB_N"/>
    <property type="match status" value="1"/>
</dbReference>
<feature type="domain" description="Acylphosphatase-like" evidence="8">
    <location>
        <begin position="224"/>
        <end position="311"/>
    </location>
</feature>
<evidence type="ECO:0000256" key="3">
    <source>
        <dbReference type="ARBA" id="ARBA00022694"/>
    </source>
</evidence>
<dbReference type="GO" id="GO:1990481">
    <property type="term" value="P:mRNA pseudouridine synthesis"/>
    <property type="evidence" value="ECO:0007669"/>
    <property type="project" value="TreeGrafter"/>
</dbReference>
<evidence type="ECO:0000256" key="4">
    <source>
        <dbReference type="ARBA" id="ARBA00023235"/>
    </source>
</evidence>
<comment type="catalytic activity">
    <reaction evidence="6">
        <text>an acyl phosphate + H2O = a carboxylate + phosphate + H(+)</text>
        <dbReference type="Rhea" id="RHEA:14965"/>
        <dbReference type="ChEBI" id="CHEBI:15377"/>
        <dbReference type="ChEBI" id="CHEBI:15378"/>
        <dbReference type="ChEBI" id="CHEBI:29067"/>
        <dbReference type="ChEBI" id="CHEBI:43474"/>
        <dbReference type="ChEBI" id="CHEBI:59918"/>
        <dbReference type="EC" id="3.6.1.7"/>
    </reaction>
</comment>
<dbReference type="GO" id="GO:0003998">
    <property type="term" value="F:acylphosphatase activity"/>
    <property type="evidence" value="ECO:0007669"/>
    <property type="project" value="UniProtKB-EC"/>
</dbReference>
<dbReference type="InterPro" id="IPR014780">
    <property type="entry name" value="tRNA_psdUridine_synth_TruB"/>
</dbReference>
<dbReference type="PATRIC" id="fig|1619011.3.peg.469"/>
<dbReference type="NCBIfam" id="TIGR00431">
    <property type="entry name" value="TruB"/>
    <property type="match status" value="1"/>
</dbReference>
<gene>
    <name evidence="5" type="primary">truB</name>
    <name evidence="9" type="ORF">UV58_C0011G0015</name>
</gene>
<dbReference type="GO" id="GO:0031119">
    <property type="term" value="P:tRNA pseudouridine synthesis"/>
    <property type="evidence" value="ECO:0007669"/>
    <property type="project" value="UniProtKB-UniRule"/>
</dbReference>
<dbReference type="InterPro" id="IPR001792">
    <property type="entry name" value="Acylphosphatase-like_dom"/>
</dbReference>
<dbReference type="Gene3D" id="3.30.70.100">
    <property type="match status" value="1"/>
</dbReference>
<accession>A0A0G1EGU2</accession>
<feature type="active site" evidence="6">
    <location>
        <position position="239"/>
    </location>
</feature>
<evidence type="ECO:0000256" key="6">
    <source>
        <dbReference type="PROSITE-ProRule" id="PRU00520"/>
    </source>
</evidence>
<evidence type="ECO:0000256" key="1">
    <source>
        <dbReference type="ARBA" id="ARBA00000385"/>
    </source>
</evidence>
<dbReference type="EMBL" id="LCFA01000011">
    <property type="protein sequence ID" value="KKS82261.1"/>
    <property type="molecule type" value="Genomic_DNA"/>
</dbReference>
<evidence type="ECO:0000313" key="10">
    <source>
        <dbReference type="Proteomes" id="UP000034810"/>
    </source>
</evidence>
<dbReference type="AlphaFoldDB" id="A0A0G1EGU2"/>
<protein>
    <recommendedName>
        <fullName evidence="5">tRNA pseudouridine synthase B</fullName>
        <ecNumber evidence="5">5.4.99.25</ecNumber>
    </recommendedName>
    <alternativeName>
        <fullName evidence="5">tRNA pseudouridine(55) synthase</fullName>
        <shortName evidence="5">Psi55 synthase</shortName>
    </alternativeName>
    <alternativeName>
        <fullName evidence="5">tRNA pseudouridylate synthase</fullName>
    </alternativeName>
    <alternativeName>
        <fullName evidence="5">tRNA-uridine isomerase</fullName>
    </alternativeName>
</protein>
<keyword evidence="4 5" id="KW-0413">Isomerase</keyword>
<organism evidence="9 10">
    <name type="scientific">Candidatus Wolfebacteria bacterium GW2011_GWC1_43_10</name>
    <dbReference type="NCBI Taxonomy" id="1619011"/>
    <lineage>
        <taxon>Bacteria</taxon>
        <taxon>Candidatus Wolfeibacteriota</taxon>
    </lineage>
</organism>
<dbReference type="EC" id="5.4.99.25" evidence="5"/>